<evidence type="ECO:0000256" key="3">
    <source>
        <dbReference type="ARBA" id="ARBA00022692"/>
    </source>
</evidence>
<dbReference type="Pfam" id="PF00067">
    <property type="entry name" value="p450"/>
    <property type="match status" value="1"/>
</dbReference>
<feature type="binding site" description="axial binding residue" evidence="10">
    <location>
        <position position="459"/>
    </location>
    <ligand>
        <name>heme</name>
        <dbReference type="ChEBI" id="CHEBI:30413"/>
    </ligand>
    <ligandPart>
        <name>Fe</name>
        <dbReference type="ChEBI" id="CHEBI:18248"/>
    </ligandPart>
</feature>
<comment type="subcellular location">
    <subcellularLocation>
        <location evidence="1">Membrane</location>
        <topology evidence="1">Single-pass membrane protein</topology>
    </subcellularLocation>
</comment>
<comment type="caution">
    <text evidence="13">The sequence shown here is derived from an EMBL/GenBank/DDBJ whole genome shotgun (WGS) entry which is preliminary data.</text>
</comment>
<dbReference type="GO" id="GO:0005506">
    <property type="term" value="F:iron ion binding"/>
    <property type="evidence" value="ECO:0007669"/>
    <property type="project" value="InterPro"/>
</dbReference>
<dbReference type="GO" id="GO:0016709">
    <property type="term" value="F:oxidoreductase activity, acting on paired donors, with incorporation or reduction of molecular oxygen, NAD(P)H as one donor, and incorporation of one atom of oxygen"/>
    <property type="evidence" value="ECO:0007669"/>
    <property type="project" value="TreeGrafter"/>
</dbReference>
<keyword evidence="5 12" id="KW-1133">Transmembrane helix</keyword>
<dbReference type="GO" id="GO:0016020">
    <property type="term" value="C:membrane"/>
    <property type="evidence" value="ECO:0007669"/>
    <property type="project" value="UniProtKB-SubCell"/>
</dbReference>
<dbReference type="AlphaFoldDB" id="A0A811Q4X6"/>
<protein>
    <recommendedName>
        <fullName evidence="15">Cytochrome P450</fullName>
    </recommendedName>
</protein>
<dbReference type="InterPro" id="IPR051103">
    <property type="entry name" value="Plant_metabolite_P450s"/>
</dbReference>
<keyword evidence="9 12" id="KW-0472">Membrane</keyword>
<dbReference type="CDD" id="cd11075">
    <property type="entry name" value="CYP77_89"/>
    <property type="match status" value="1"/>
</dbReference>
<dbReference type="InterPro" id="IPR036396">
    <property type="entry name" value="Cyt_P450_sf"/>
</dbReference>
<dbReference type="InterPro" id="IPR017972">
    <property type="entry name" value="Cyt_P450_CS"/>
</dbReference>
<evidence type="ECO:0008006" key="15">
    <source>
        <dbReference type="Google" id="ProtNLM"/>
    </source>
</evidence>
<evidence type="ECO:0000256" key="8">
    <source>
        <dbReference type="ARBA" id="ARBA00023033"/>
    </source>
</evidence>
<dbReference type="PROSITE" id="PS00086">
    <property type="entry name" value="CYTOCHROME_P450"/>
    <property type="match status" value="1"/>
</dbReference>
<keyword evidence="4 10" id="KW-0479">Metal-binding</keyword>
<dbReference type="SUPFAM" id="SSF48264">
    <property type="entry name" value="Cytochrome P450"/>
    <property type="match status" value="1"/>
</dbReference>
<sequence>MEEYGAWPLLLLSLAASLLFLLYYRTHGGRRKNSTPRSEGNGRRLPPGPTTLLFVAKFLSLRRSVFDLGPLLRELHARHGPVISLRLLFATHVFVADRRLAHAALVQGGSTFADRPPVVDPESLFSAGGRDINTSPYGPYWRLVRRNLATEALHRGRVGLFEPARRSACDALVTSLRARADAAAADTVTLRPFLRRAMFELLTHMCFGARLGREAIDEIEELQHRMILSYTTFPVFAFFPAVTKRLFRRRWAAYVALARRLDETFVPLIHATRGAGGGGNDDDPPCYADSLRALRVAEEGDRPLTDAEMSCLCSEFLTGGTDTTVTLVEWIMAELVNHPDVQAKVHDEVKKNSSDGDLQLQAMPYLKAVVLESLRLHPPGHFVLPHGVRTDAEIGGYTVPKGAEVNFLVAEMGRDEAVWTAACEFRPERFVDGGEGRDVDITGTKEIKMMPFGAGRRMCPGYALGMHHAEYFVARLVRDMEWLPAADGEVVDMAEQMEFTTVMKHPLRVRIVPRN</sequence>
<dbReference type="Gene3D" id="1.10.630.10">
    <property type="entry name" value="Cytochrome P450"/>
    <property type="match status" value="1"/>
</dbReference>
<dbReference type="PANTHER" id="PTHR24298">
    <property type="entry name" value="FLAVONOID 3'-MONOOXYGENASE-RELATED"/>
    <property type="match status" value="1"/>
</dbReference>
<evidence type="ECO:0000256" key="4">
    <source>
        <dbReference type="ARBA" id="ARBA00022723"/>
    </source>
</evidence>
<evidence type="ECO:0000256" key="5">
    <source>
        <dbReference type="ARBA" id="ARBA00022989"/>
    </source>
</evidence>
<gene>
    <name evidence="13" type="ORF">NCGR_LOCUS35946</name>
</gene>
<proteinExistence type="inferred from homology"/>
<evidence type="ECO:0000256" key="11">
    <source>
        <dbReference type="RuleBase" id="RU000461"/>
    </source>
</evidence>
<organism evidence="13 14">
    <name type="scientific">Miscanthus lutarioriparius</name>
    <dbReference type="NCBI Taxonomy" id="422564"/>
    <lineage>
        <taxon>Eukaryota</taxon>
        <taxon>Viridiplantae</taxon>
        <taxon>Streptophyta</taxon>
        <taxon>Embryophyta</taxon>
        <taxon>Tracheophyta</taxon>
        <taxon>Spermatophyta</taxon>
        <taxon>Magnoliopsida</taxon>
        <taxon>Liliopsida</taxon>
        <taxon>Poales</taxon>
        <taxon>Poaceae</taxon>
        <taxon>PACMAD clade</taxon>
        <taxon>Panicoideae</taxon>
        <taxon>Andropogonodae</taxon>
        <taxon>Andropogoneae</taxon>
        <taxon>Saccharinae</taxon>
        <taxon>Miscanthus</taxon>
    </lineage>
</organism>
<dbReference type="InterPro" id="IPR001128">
    <property type="entry name" value="Cyt_P450"/>
</dbReference>
<dbReference type="PRINTS" id="PR00385">
    <property type="entry name" value="P450"/>
</dbReference>
<evidence type="ECO:0000256" key="2">
    <source>
        <dbReference type="ARBA" id="ARBA00022617"/>
    </source>
</evidence>
<evidence type="ECO:0000256" key="1">
    <source>
        <dbReference type="ARBA" id="ARBA00004167"/>
    </source>
</evidence>
<dbReference type="Proteomes" id="UP000604825">
    <property type="component" value="Unassembled WGS sequence"/>
</dbReference>
<name>A0A811Q4X6_9POAL</name>
<feature type="transmembrane region" description="Helical" evidence="12">
    <location>
        <begin position="6"/>
        <end position="24"/>
    </location>
</feature>
<reference evidence="13" key="1">
    <citation type="submission" date="2020-10" db="EMBL/GenBank/DDBJ databases">
        <authorList>
            <person name="Han B."/>
            <person name="Lu T."/>
            <person name="Zhao Q."/>
            <person name="Huang X."/>
            <person name="Zhao Y."/>
        </authorList>
    </citation>
    <scope>NUCLEOTIDE SEQUENCE</scope>
</reference>
<dbReference type="PRINTS" id="PR00463">
    <property type="entry name" value="EP450I"/>
</dbReference>
<dbReference type="FunFam" id="1.10.630.10:FF:000012">
    <property type="entry name" value="Cytochrome P450 family protein"/>
    <property type="match status" value="1"/>
</dbReference>
<comment type="cofactor">
    <cofactor evidence="10">
        <name>heme</name>
        <dbReference type="ChEBI" id="CHEBI:30413"/>
    </cofactor>
</comment>
<dbReference type="PANTHER" id="PTHR24298:SF892">
    <property type="entry name" value="CYTOCHROME P450 89A2"/>
    <property type="match status" value="1"/>
</dbReference>
<evidence type="ECO:0000256" key="9">
    <source>
        <dbReference type="ARBA" id="ARBA00023136"/>
    </source>
</evidence>
<evidence type="ECO:0000313" key="14">
    <source>
        <dbReference type="Proteomes" id="UP000604825"/>
    </source>
</evidence>
<keyword evidence="8 11" id="KW-0503">Monooxygenase</keyword>
<dbReference type="GO" id="GO:0020037">
    <property type="term" value="F:heme binding"/>
    <property type="evidence" value="ECO:0007669"/>
    <property type="project" value="InterPro"/>
</dbReference>
<keyword evidence="3 12" id="KW-0812">Transmembrane</keyword>
<evidence type="ECO:0000256" key="12">
    <source>
        <dbReference type="SAM" id="Phobius"/>
    </source>
</evidence>
<dbReference type="OrthoDB" id="2789670at2759"/>
<evidence type="ECO:0000313" key="13">
    <source>
        <dbReference type="EMBL" id="CAD6252219.1"/>
    </source>
</evidence>
<comment type="similarity">
    <text evidence="11">Belongs to the cytochrome P450 family.</text>
</comment>
<keyword evidence="14" id="KW-1185">Reference proteome</keyword>
<evidence type="ECO:0000256" key="7">
    <source>
        <dbReference type="ARBA" id="ARBA00023004"/>
    </source>
</evidence>
<keyword evidence="7 10" id="KW-0408">Iron</keyword>
<dbReference type="InterPro" id="IPR002401">
    <property type="entry name" value="Cyt_P450_E_grp-I"/>
</dbReference>
<accession>A0A811Q4X6</accession>
<evidence type="ECO:0000256" key="10">
    <source>
        <dbReference type="PIRSR" id="PIRSR602401-1"/>
    </source>
</evidence>
<keyword evidence="6 11" id="KW-0560">Oxidoreductase</keyword>
<evidence type="ECO:0000256" key="6">
    <source>
        <dbReference type="ARBA" id="ARBA00023002"/>
    </source>
</evidence>
<keyword evidence="2 10" id="KW-0349">Heme</keyword>
<dbReference type="EMBL" id="CAJGYO010000008">
    <property type="protein sequence ID" value="CAD6252219.1"/>
    <property type="molecule type" value="Genomic_DNA"/>
</dbReference>